<evidence type="ECO:0000256" key="13">
    <source>
        <dbReference type="ARBA" id="ARBA00037126"/>
    </source>
</evidence>
<keyword evidence="8" id="KW-0472">Membrane</keyword>
<keyword evidence="20" id="KW-1185">Reference proteome</keyword>
<evidence type="ECO:0000256" key="8">
    <source>
        <dbReference type="ARBA" id="ARBA00023136"/>
    </source>
</evidence>
<dbReference type="GO" id="GO:0071555">
    <property type="term" value="P:cell wall organization"/>
    <property type="evidence" value="ECO:0007669"/>
    <property type="project" value="UniProtKB-KW"/>
</dbReference>
<feature type="region of interest" description="Disordered" evidence="17">
    <location>
        <begin position="1"/>
        <end position="120"/>
    </location>
</feature>
<reference evidence="19" key="1">
    <citation type="submission" date="2021-03" db="EMBL/GenBank/DDBJ databases">
        <title>Comparative genomics and phylogenomic investigation of the class Geoglossomycetes provide insights into ecological specialization and systematics.</title>
        <authorList>
            <person name="Melie T."/>
            <person name="Pirro S."/>
            <person name="Miller A.N."/>
            <person name="Quandt A."/>
        </authorList>
    </citation>
    <scope>NUCLEOTIDE SEQUENCE</scope>
    <source>
        <strain evidence="19">GBOQ0MN5Z8</strain>
    </source>
</reference>
<evidence type="ECO:0000256" key="10">
    <source>
        <dbReference type="ARBA" id="ARBA00023295"/>
    </source>
</evidence>
<dbReference type="GO" id="GO:0005576">
    <property type="term" value="C:extracellular region"/>
    <property type="evidence" value="ECO:0007669"/>
    <property type="project" value="TreeGrafter"/>
</dbReference>
<evidence type="ECO:0000256" key="15">
    <source>
        <dbReference type="ARBA" id="ARBA00041260"/>
    </source>
</evidence>
<gene>
    <name evidence="19" type="ORF">FGG08_005368</name>
</gene>
<dbReference type="PANTHER" id="PTHR31297:SF34">
    <property type="entry name" value="GLUCAN 1,3-BETA-GLUCOSIDASE 2"/>
    <property type="match status" value="1"/>
</dbReference>
<dbReference type="InterPro" id="IPR050386">
    <property type="entry name" value="Glycosyl_hydrolase_5"/>
</dbReference>
<organism evidence="19 20">
    <name type="scientific">Glutinoglossum americanum</name>
    <dbReference type="NCBI Taxonomy" id="1670608"/>
    <lineage>
        <taxon>Eukaryota</taxon>
        <taxon>Fungi</taxon>
        <taxon>Dikarya</taxon>
        <taxon>Ascomycota</taxon>
        <taxon>Pezizomycotina</taxon>
        <taxon>Geoglossomycetes</taxon>
        <taxon>Geoglossales</taxon>
        <taxon>Geoglossaceae</taxon>
        <taxon>Glutinoglossum</taxon>
    </lineage>
</organism>
<comment type="catalytic activity">
    <reaction evidence="12">
        <text>Successive hydrolysis of beta-D-glucose units from the non-reducing ends of (1-&gt;3)-beta-D-glucans, releasing alpha-glucose.</text>
        <dbReference type="EC" id="3.2.1.58"/>
    </reaction>
</comment>
<dbReference type="PANTHER" id="PTHR31297">
    <property type="entry name" value="GLUCAN ENDO-1,6-BETA-GLUCOSIDASE B"/>
    <property type="match status" value="1"/>
</dbReference>
<evidence type="ECO:0000256" key="3">
    <source>
        <dbReference type="ARBA" id="ARBA00022475"/>
    </source>
</evidence>
<evidence type="ECO:0000313" key="20">
    <source>
        <dbReference type="Proteomes" id="UP000698800"/>
    </source>
</evidence>
<accession>A0A9P8L1W4</accession>
<dbReference type="OrthoDB" id="62120at2759"/>
<protein>
    <recommendedName>
        <fullName evidence="14">glucan 1,3-beta-glucosidase</fullName>
        <ecNumber evidence="14">3.2.1.58</ecNumber>
    </recommendedName>
    <alternativeName>
        <fullName evidence="15">Exo-1,3-beta-glucanase D</fullName>
    </alternativeName>
</protein>
<dbReference type="FunFam" id="3.20.20.80:FF:000033">
    <property type="entry name" value="Glucan 1,3-beta-glucosidase A"/>
    <property type="match status" value="1"/>
</dbReference>
<keyword evidence="9" id="KW-0325">Glycoprotein</keyword>
<evidence type="ECO:0000256" key="17">
    <source>
        <dbReference type="SAM" id="MobiDB-lite"/>
    </source>
</evidence>
<dbReference type="GO" id="GO:0005886">
    <property type="term" value="C:plasma membrane"/>
    <property type="evidence" value="ECO:0007669"/>
    <property type="project" value="UniProtKB-SubCell"/>
</dbReference>
<dbReference type="GO" id="GO:0004338">
    <property type="term" value="F:glucan exo-1,3-beta-glucosidase activity"/>
    <property type="evidence" value="ECO:0007669"/>
    <property type="project" value="UniProtKB-EC"/>
</dbReference>
<evidence type="ECO:0000256" key="5">
    <source>
        <dbReference type="ARBA" id="ARBA00022801"/>
    </source>
</evidence>
<dbReference type="InterPro" id="IPR017853">
    <property type="entry name" value="GH"/>
</dbReference>
<evidence type="ECO:0000256" key="1">
    <source>
        <dbReference type="ARBA" id="ARBA00004401"/>
    </source>
</evidence>
<evidence type="ECO:0000256" key="2">
    <source>
        <dbReference type="ARBA" id="ARBA00005641"/>
    </source>
</evidence>
<dbReference type="Proteomes" id="UP000698800">
    <property type="component" value="Unassembled WGS sequence"/>
</dbReference>
<evidence type="ECO:0000256" key="16">
    <source>
        <dbReference type="RuleBase" id="RU361153"/>
    </source>
</evidence>
<keyword evidence="5 16" id="KW-0378">Hydrolase</keyword>
<comment type="subcellular location">
    <subcellularLocation>
        <location evidence="1">Cell membrane</location>
        <topology evidence="1">Single-pass type II membrane protein</topology>
    </subcellularLocation>
</comment>
<dbReference type="GO" id="GO:0009986">
    <property type="term" value="C:cell surface"/>
    <property type="evidence" value="ECO:0007669"/>
    <property type="project" value="TreeGrafter"/>
</dbReference>
<keyword evidence="10 16" id="KW-0326">Glycosidase</keyword>
<dbReference type="SUPFAM" id="SSF51445">
    <property type="entry name" value="(Trans)glycosidases"/>
    <property type="match status" value="1"/>
</dbReference>
<evidence type="ECO:0000256" key="9">
    <source>
        <dbReference type="ARBA" id="ARBA00023180"/>
    </source>
</evidence>
<evidence type="ECO:0000313" key="19">
    <source>
        <dbReference type="EMBL" id="KAH0538007.1"/>
    </source>
</evidence>
<keyword evidence="7" id="KW-1133">Transmembrane helix</keyword>
<keyword evidence="6" id="KW-0735">Signal-anchor</keyword>
<evidence type="ECO:0000256" key="12">
    <source>
        <dbReference type="ARBA" id="ARBA00036824"/>
    </source>
</evidence>
<proteinExistence type="inferred from homology"/>
<dbReference type="InterPro" id="IPR001547">
    <property type="entry name" value="Glyco_hydro_5"/>
</dbReference>
<evidence type="ECO:0000256" key="14">
    <source>
        <dbReference type="ARBA" id="ARBA00038929"/>
    </source>
</evidence>
<dbReference type="AlphaFoldDB" id="A0A9P8L1W4"/>
<feature type="compositionally biased region" description="Basic residues" evidence="17">
    <location>
        <begin position="69"/>
        <end position="91"/>
    </location>
</feature>
<comment type="similarity">
    <text evidence="2 16">Belongs to the glycosyl hydrolase 5 (cellulase A) family.</text>
</comment>
<sequence>MAPPRRESRRAEYQHKSQRHPATARDSRGRGDRSSGNGEKSSKGGSSLLSEELLAKLNAENEKADRSRRETRRPHRITKKPNQRHRGKRRVVSGPALEEGRKRRSSGKQRYSPRASAKGSELDPFTWYDTTDFNVTYTDATVGGLSVMGLASTWDDSKKPNDNVPALDQKFKYGTMPIRGVNIGGWLVLEPFITPSLFSSYDPKLGVVDEYTLSQHLGSTEAAKTIEKHYATFVTEETFSGIAAAGLDHIRIPYPYWAVTTYPEDPYVPKISWRYLLRGIEWARKYGLRVNLDLHSVPGSQNGWSHSGRQGSVGWINGTDGLLNVQRSLDIHNQLSQFFAQPRYKNIVTIYGLLNEPKMIALPIEPVLNWTQNAFNIVRKNGVQAYIAFGDGFLGLPNWQGKLQGLEGLVLDVHQYVIFNVDQIAYTHQNKIQFTCSGWGTQMTQSVNVATGFGPTLCGEWSQADTDCTRYLNNVNVGARWDGTLNTGDPRTQVLSPACPKGSGTCECSDANADPSKYSSEYKQWLRMFAEAQMVSFEKAWGWFYWNWDTEAAVQWSWKKGMAAGILPPRAYQRDFNCSAMVPDFAASGLPETY</sequence>
<keyword evidence="11" id="KW-0961">Cell wall biogenesis/degradation</keyword>
<name>A0A9P8L1W4_9PEZI</name>
<feature type="compositionally biased region" description="Basic and acidic residues" evidence="17">
    <location>
        <begin position="59"/>
        <end position="68"/>
    </location>
</feature>
<keyword evidence="3" id="KW-1003">Cell membrane</keyword>
<feature type="compositionally biased region" description="Basic and acidic residues" evidence="17">
    <location>
        <begin position="23"/>
        <end position="33"/>
    </location>
</feature>
<feature type="compositionally biased region" description="Basic and acidic residues" evidence="17">
    <location>
        <begin position="1"/>
        <end position="15"/>
    </location>
</feature>
<dbReference type="Pfam" id="PF00150">
    <property type="entry name" value="Cellulase"/>
    <property type="match status" value="1"/>
</dbReference>
<evidence type="ECO:0000256" key="7">
    <source>
        <dbReference type="ARBA" id="ARBA00022989"/>
    </source>
</evidence>
<comment type="caution">
    <text evidence="19">The sequence shown here is derived from an EMBL/GenBank/DDBJ whole genome shotgun (WGS) entry which is preliminary data.</text>
</comment>
<evidence type="ECO:0000259" key="18">
    <source>
        <dbReference type="Pfam" id="PF00150"/>
    </source>
</evidence>
<dbReference type="GO" id="GO:0009251">
    <property type="term" value="P:glucan catabolic process"/>
    <property type="evidence" value="ECO:0007669"/>
    <property type="project" value="TreeGrafter"/>
</dbReference>
<keyword evidence="4" id="KW-0812">Transmembrane</keyword>
<evidence type="ECO:0000256" key="6">
    <source>
        <dbReference type="ARBA" id="ARBA00022968"/>
    </source>
</evidence>
<evidence type="ECO:0000256" key="11">
    <source>
        <dbReference type="ARBA" id="ARBA00023316"/>
    </source>
</evidence>
<evidence type="ECO:0000256" key="4">
    <source>
        <dbReference type="ARBA" id="ARBA00022692"/>
    </source>
</evidence>
<feature type="compositionally biased region" description="Low complexity" evidence="17">
    <location>
        <begin position="34"/>
        <end position="58"/>
    </location>
</feature>
<comment type="function">
    <text evidence="13">Glucosidase involved in the degradation of cellulosic biomass. Active on lichenan.</text>
</comment>
<dbReference type="EC" id="3.2.1.58" evidence="14"/>
<feature type="domain" description="Glycoside hydrolase family 5" evidence="18">
    <location>
        <begin position="228"/>
        <end position="465"/>
    </location>
</feature>
<dbReference type="Gene3D" id="3.20.20.80">
    <property type="entry name" value="Glycosidases"/>
    <property type="match status" value="1"/>
</dbReference>
<dbReference type="EMBL" id="JAGHQL010000126">
    <property type="protein sequence ID" value="KAH0538007.1"/>
    <property type="molecule type" value="Genomic_DNA"/>
</dbReference>